<organism evidence="4 5">
    <name type="scientific">Micromonospora pisi</name>
    <dbReference type="NCBI Taxonomy" id="589240"/>
    <lineage>
        <taxon>Bacteria</taxon>
        <taxon>Bacillati</taxon>
        <taxon>Actinomycetota</taxon>
        <taxon>Actinomycetes</taxon>
        <taxon>Micromonosporales</taxon>
        <taxon>Micromonosporaceae</taxon>
        <taxon>Micromonospora</taxon>
    </lineage>
</organism>
<feature type="region of interest" description="Disordered" evidence="1">
    <location>
        <begin position="223"/>
        <end position="244"/>
    </location>
</feature>
<proteinExistence type="predicted"/>
<evidence type="ECO:0000313" key="4">
    <source>
        <dbReference type="EMBL" id="RKR88894.1"/>
    </source>
</evidence>
<protein>
    <recommendedName>
        <fullName evidence="6">Peptidase</fullName>
    </recommendedName>
</protein>
<reference evidence="4 5" key="1">
    <citation type="submission" date="2018-10" db="EMBL/GenBank/DDBJ databases">
        <title>Sequencing the genomes of 1000 actinobacteria strains.</title>
        <authorList>
            <person name="Klenk H.-P."/>
        </authorList>
    </citation>
    <scope>NUCLEOTIDE SEQUENCE [LARGE SCALE GENOMIC DNA]</scope>
    <source>
        <strain evidence="4 5">DSM 45175</strain>
    </source>
</reference>
<feature type="signal peptide" evidence="3">
    <location>
        <begin position="1"/>
        <end position="39"/>
    </location>
</feature>
<evidence type="ECO:0008006" key="6">
    <source>
        <dbReference type="Google" id="ProtNLM"/>
    </source>
</evidence>
<dbReference type="AlphaFoldDB" id="A0A495JKL6"/>
<keyword evidence="2" id="KW-0812">Transmembrane</keyword>
<evidence type="ECO:0000313" key="5">
    <source>
        <dbReference type="Proteomes" id="UP000277671"/>
    </source>
</evidence>
<name>A0A495JKL6_9ACTN</name>
<dbReference type="EMBL" id="RBKT01000001">
    <property type="protein sequence ID" value="RKR88894.1"/>
    <property type="molecule type" value="Genomic_DNA"/>
</dbReference>
<feature type="transmembrane region" description="Helical" evidence="2">
    <location>
        <begin position="268"/>
        <end position="288"/>
    </location>
</feature>
<evidence type="ECO:0000256" key="2">
    <source>
        <dbReference type="SAM" id="Phobius"/>
    </source>
</evidence>
<sequence>MDRNQTPTATAGTTVALRLGATTLAVAAGLLLPAGVAAAAPASPLPTPSPGAVTVTKAGTSFLTATGIAAGQPVNVAASTGDYLYWSFAAEAGQTNDVAINVTLPPSADRHGPSTWTVDVFDGLRRRQACTAGAQTPTVAATESTVPLNCTLRQVRSWAEPWSGDPLPGTYYVRLATSDLPEQDLGLPIQVGLVVGAVDDDNITPEDGDLRTPLVPAVKPGAILPEGGAAPTPGASASPDPAAQAANDDEGFFFGWFDGWFDGFSSRWIWTSAGGVLAAVAGVVGFALTRRPRRPVVR</sequence>
<gene>
    <name evidence="4" type="ORF">BDK92_3225</name>
</gene>
<feature type="chain" id="PRO_5019801656" description="Peptidase" evidence="3">
    <location>
        <begin position="40"/>
        <end position="298"/>
    </location>
</feature>
<dbReference type="Proteomes" id="UP000277671">
    <property type="component" value="Unassembled WGS sequence"/>
</dbReference>
<accession>A0A495JKL6</accession>
<keyword evidence="5" id="KW-1185">Reference proteome</keyword>
<dbReference type="RefSeq" id="WP_211349245.1">
    <property type="nucleotide sequence ID" value="NZ_RBKT01000001.1"/>
</dbReference>
<evidence type="ECO:0000256" key="3">
    <source>
        <dbReference type="SAM" id="SignalP"/>
    </source>
</evidence>
<comment type="caution">
    <text evidence="4">The sequence shown here is derived from an EMBL/GenBank/DDBJ whole genome shotgun (WGS) entry which is preliminary data.</text>
</comment>
<evidence type="ECO:0000256" key="1">
    <source>
        <dbReference type="SAM" id="MobiDB-lite"/>
    </source>
</evidence>
<keyword evidence="2" id="KW-1133">Transmembrane helix</keyword>
<feature type="compositionally biased region" description="Low complexity" evidence="1">
    <location>
        <begin position="225"/>
        <end position="244"/>
    </location>
</feature>
<keyword evidence="2" id="KW-0472">Membrane</keyword>
<keyword evidence="3" id="KW-0732">Signal</keyword>